<dbReference type="Gene3D" id="3.40.50.720">
    <property type="entry name" value="NAD(P)-binding Rossmann-like Domain"/>
    <property type="match status" value="1"/>
</dbReference>
<name>A0ABW3L4N9_9BACI</name>
<feature type="domain" description="NAD-dependent epimerase/dehydratase" evidence="1">
    <location>
        <begin position="4"/>
        <end position="207"/>
    </location>
</feature>
<dbReference type="Pfam" id="PF01370">
    <property type="entry name" value="Epimerase"/>
    <property type="match status" value="1"/>
</dbReference>
<gene>
    <name evidence="2" type="ORF">ACFQ2J_13365</name>
</gene>
<dbReference type="PANTHER" id="PTHR48079">
    <property type="entry name" value="PROTEIN YEEZ"/>
    <property type="match status" value="1"/>
</dbReference>
<protein>
    <submittedName>
        <fullName evidence="2">NAD-dependent epimerase/dehydratase family protein</fullName>
    </submittedName>
</protein>
<comment type="caution">
    <text evidence="2">The sequence shown here is derived from an EMBL/GenBank/DDBJ whole genome shotgun (WGS) entry which is preliminary data.</text>
</comment>
<dbReference type="EMBL" id="JBHTKL010000005">
    <property type="protein sequence ID" value="MFD1020170.1"/>
    <property type="molecule type" value="Genomic_DNA"/>
</dbReference>
<accession>A0ABW3L4N9</accession>
<sequence length="289" mass="33033">MKKILVTGANSYVGTSFIKWLSQYPDKYSIDTISLREDSWKQSSFSNYDVVLHTVGIAHVDSNPDPKMEKEYYRVNRDLTIEAANKAKRDCVKQFIFLSSIIVYGDSGYINNPKVIKKNTIPSPANFYGNSKLQAEEGIRPLDSNDFKVAIIRPPMIYGKWSKGNYPKLAKLARFLPIFPDMENQRSMLHIDNLCEFIRLLINNNESGLFFPQNSEYVNTSEMVKLIADAHGKKVRLTKIFNPALVAMGNKIGTVNKVFGNLVYDQCLSEYKCNYRVNNLRNSIIETEK</sequence>
<keyword evidence="3" id="KW-1185">Reference proteome</keyword>
<organism evidence="2 3">
    <name type="scientific">Thalassobacillus hwangdonensis</name>
    <dbReference type="NCBI Taxonomy" id="546108"/>
    <lineage>
        <taxon>Bacteria</taxon>
        <taxon>Bacillati</taxon>
        <taxon>Bacillota</taxon>
        <taxon>Bacilli</taxon>
        <taxon>Bacillales</taxon>
        <taxon>Bacillaceae</taxon>
        <taxon>Thalassobacillus</taxon>
    </lineage>
</organism>
<dbReference type="RefSeq" id="WP_386061293.1">
    <property type="nucleotide sequence ID" value="NZ_JBHTKL010000005.1"/>
</dbReference>
<dbReference type="InterPro" id="IPR001509">
    <property type="entry name" value="Epimerase_deHydtase"/>
</dbReference>
<dbReference type="InterPro" id="IPR036291">
    <property type="entry name" value="NAD(P)-bd_dom_sf"/>
</dbReference>
<dbReference type="Proteomes" id="UP001596990">
    <property type="component" value="Unassembled WGS sequence"/>
</dbReference>
<evidence type="ECO:0000313" key="2">
    <source>
        <dbReference type="EMBL" id="MFD1020170.1"/>
    </source>
</evidence>
<dbReference type="InterPro" id="IPR051783">
    <property type="entry name" value="NAD(P)-dependent_oxidoreduct"/>
</dbReference>
<evidence type="ECO:0000259" key="1">
    <source>
        <dbReference type="Pfam" id="PF01370"/>
    </source>
</evidence>
<proteinExistence type="predicted"/>
<evidence type="ECO:0000313" key="3">
    <source>
        <dbReference type="Proteomes" id="UP001596990"/>
    </source>
</evidence>
<dbReference type="SUPFAM" id="SSF51735">
    <property type="entry name" value="NAD(P)-binding Rossmann-fold domains"/>
    <property type="match status" value="1"/>
</dbReference>
<reference evidence="3" key="1">
    <citation type="journal article" date="2019" name="Int. J. Syst. Evol. Microbiol.">
        <title>The Global Catalogue of Microorganisms (GCM) 10K type strain sequencing project: providing services to taxonomists for standard genome sequencing and annotation.</title>
        <authorList>
            <consortium name="The Broad Institute Genomics Platform"/>
            <consortium name="The Broad Institute Genome Sequencing Center for Infectious Disease"/>
            <person name="Wu L."/>
            <person name="Ma J."/>
        </authorList>
    </citation>
    <scope>NUCLEOTIDE SEQUENCE [LARGE SCALE GENOMIC DNA]</scope>
    <source>
        <strain evidence="3">CCUG 56607</strain>
    </source>
</reference>
<dbReference type="PANTHER" id="PTHR48079:SF6">
    <property type="entry name" value="NAD(P)-BINDING DOMAIN-CONTAINING PROTEIN-RELATED"/>
    <property type="match status" value="1"/>
</dbReference>